<evidence type="ECO:0000259" key="2">
    <source>
        <dbReference type="Pfam" id="PF13407"/>
    </source>
</evidence>
<evidence type="ECO:0000313" key="3">
    <source>
        <dbReference type="EMBL" id="MBB6693469.1"/>
    </source>
</evidence>
<dbReference type="InterPro" id="IPR025997">
    <property type="entry name" value="SBP_2_dom"/>
</dbReference>
<dbReference type="GO" id="GO:0030246">
    <property type="term" value="F:carbohydrate binding"/>
    <property type="evidence" value="ECO:0007669"/>
    <property type="project" value="TreeGrafter"/>
</dbReference>
<dbReference type="Pfam" id="PF13407">
    <property type="entry name" value="Peripla_BP_4"/>
    <property type="match status" value="1"/>
</dbReference>
<proteinExistence type="predicted"/>
<dbReference type="AlphaFoldDB" id="A0A841U0Z2"/>
<dbReference type="CDD" id="cd06302">
    <property type="entry name" value="PBP1_LsrB_Quorum_Sensing-like"/>
    <property type="match status" value="1"/>
</dbReference>
<organism evidence="3 4">
    <name type="scientific">Cohnella xylanilytica</name>
    <dbReference type="NCBI Taxonomy" id="557555"/>
    <lineage>
        <taxon>Bacteria</taxon>
        <taxon>Bacillati</taxon>
        <taxon>Bacillota</taxon>
        <taxon>Bacilli</taxon>
        <taxon>Bacillales</taxon>
        <taxon>Paenibacillaceae</taxon>
        <taxon>Cohnella</taxon>
    </lineage>
</organism>
<dbReference type="EMBL" id="JACJVR010000073">
    <property type="protein sequence ID" value="MBB6693469.1"/>
    <property type="molecule type" value="Genomic_DNA"/>
</dbReference>
<dbReference type="Gene3D" id="3.40.50.2300">
    <property type="match status" value="2"/>
</dbReference>
<dbReference type="PANTHER" id="PTHR30036">
    <property type="entry name" value="D-XYLOSE-BINDING PERIPLASMIC PROTEIN"/>
    <property type="match status" value="1"/>
</dbReference>
<gene>
    <name evidence="3" type="ORF">H7B90_18930</name>
</gene>
<keyword evidence="4" id="KW-1185">Reference proteome</keyword>
<dbReference type="RefSeq" id="WP_185137445.1">
    <property type="nucleotide sequence ID" value="NZ_JACJVR010000073.1"/>
</dbReference>
<comment type="caution">
    <text evidence="3">The sequence shown here is derived from an EMBL/GenBank/DDBJ whole genome shotgun (WGS) entry which is preliminary data.</text>
</comment>
<dbReference type="InterPro" id="IPR028082">
    <property type="entry name" value="Peripla_BP_I"/>
</dbReference>
<evidence type="ECO:0000256" key="1">
    <source>
        <dbReference type="ARBA" id="ARBA00004196"/>
    </source>
</evidence>
<evidence type="ECO:0000313" key="4">
    <source>
        <dbReference type="Proteomes" id="UP000553776"/>
    </source>
</evidence>
<name>A0A841U0Z2_9BACL</name>
<protein>
    <submittedName>
        <fullName evidence="3">Autoinducer 2 ABC transporter substrate-binding protein</fullName>
    </submittedName>
</protein>
<accession>A0A841U0Z2</accession>
<comment type="subcellular location">
    <subcellularLocation>
        <location evidence="1">Cell envelope</location>
    </subcellularLocation>
</comment>
<reference evidence="3 4" key="1">
    <citation type="submission" date="2020-08" db="EMBL/GenBank/DDBJ databases">
        <title>Cohnella phylogeny.</title>
        <authorList>
            <person name="Dunlap C."/>
        </authorList>
    </citation>
    <scope>NUCLEOTIDE SEQUENCE [LARGE SCALE GENOMIC DNA]</scope>
    <source>
        <strain evidence="3 4">DSM 25239</strain>
    </source>
</reference>
<feature type="domain" description="Periplasmic binding protein" evidence="2">
    <location>
        <begin position="65"/>
        <end position="319"/>
    </location>
</feature>
<dbReference type="SUPFAM" id="SSF53822">
    <property type="entry name" value="Periplasmic binding protein-like I"/>
    <property type="match status" value="1"/>
</dbReference>
<dbReference type="InterPro" id="IPR050555">
    <property type="entry name" value="Bact_Solute-Bind_Prot2"/>
</dbReference>
<sequence>MRSGKIGIRRERLCLLLAVLASLFLVSACRDRGAISYKVIYEMDRPAADETASPSEAANSRRYKIGVVPKVTDIAYFDVVKQGAQEAAWDLDVDLLYEGPSTADPDEQIEVIRGLMEKRVDVIAVSANDPKKLVPVLREAKEQGIRVITWDADTGPEAREFFVNMADPETLGRHLLDTLAWSMGEKGEFAVMTGQLSAANLNEWIDWIKVQREQFYPGMKLVEIVPNDDDPKKAYEGAVGLLKRYPGLDGIIGTSSVGPPAAAEAVREAKRAGEVRVVGLSTPELMRSYLHEGSAQAATLWSPKKLGYLTVVLARNMMLGMLPYDDQTIANVGNIRVHGDMIIMGEPLDFTKDNVDQYDF</sequence>
<dbReference type="GO" id="GO:0030288">
    <property type="term" value="C:outer membrane-bounded periplasmic space"/>
    <property type="evidence" value="ECO:0007669"/>
    <property type="project" value="TreeGrafter"/>
</dbReference>
<dbReference type="PANTHER" id="PTHR30036:SF8">
    <property type="entry name" value="ABC-TYPE SUGAR TRANSPORT SYSTEM PERIPLASMIC COMPONENT-LIKE PROTEIN"/>
    <property type="match status" value="1"/>
</dbReference>
<dbReference type="PROSITE" id="PS51257">
    <property type="entry name" value="PROKAR_LIPOPROTEIN"/>
    <property type="match status" value="1"/>
</dbReference>
<dbReference type="Proteomes" id="UP000553776">
    <property type="component" value="Unassembled WGS sequence"/>
</dbReference>